<protein>
    <submittedName>
        <fullName evidence="2">Uncharacterized protein</fullName>
    </submittedName>
</protein>
<feature type="compositionally biased region" description="Basic residues" evidence="1">
    <location>
        <begin position="1130"/>
        <end position="1141"/>
    </location>
</feature>
<sequence>MDFDGNPDEPPGDRNYSALLSATLDSRVLFWGYFGDELLGSIMAQTIATWTIDEFGYTCDAPHVHVDGRMEGALHPPAYYAYPSPTGSWDDGLEAIESFDWSTGKEKAIEQGTSTGEGEAQSRAETPAAEYPDLPPPISPEEQLSLGGVNVTYPEPTSSRLDVKLDHDVQSPSFFSVAIVNPSTHEVKSADTTRIPSVSPPWIPSPCYEQVSTSSGPPLRPKSDTGSNAAGQDQDNESLEDFDIDGVFLTAMGWDLESEIETVRESVAQEDVDTIMDIAGSQNEEPVAGATDIEENSRVDGEEVEHFVPEVATSSTAEIGPNNATVEEPGREFAENPQLTAAVSHVLTEEPIWADSYPDLSTASELFREVDTARDSAHIYIEAATPTLPQEQDNQEPADGPVHDERLAEEQQAGDVTQPVPLESFSRAQTKEGVSPGSTEVEVPTAIKIGSEAPVEALTDIHLSELEALIRADAHHDKPWQAQLQEAANHASPNCSSELLPPEHRDPNTGTPEATFASILDEVLEEVPVPSAGALLEQHRDSNVELPPSPLQASYNVGNIEEVDDAIVADEEDYTGAQHAGIIQQSRFELPSPKVDAIDETIASGPESALAAVKGNDVPLTGNDAVSKPSLNNGDSTSADQLKTSVSKANANPRKRSKPTKKAKATSDTEEEAPPKKKPRRAAPAKPRASRAKKAPRAPEEERGNDLEGPPTKRKRRPAKAKKEGSDDDELEHDATRNQNGLTSELAHSAYGNYNQPASQPGNPTDPSGETIFGTEPQLQAPDNDGNDVAMEEHWSEFETPAPAVPHTPKPRYIVSNRELANLSATKYRERSSRTCAIAFKKPAALRTLTSSPKGLEASPAIVPQDANAIEEETSRTLENSLTSAAPPIGKSNGGAPKKAQRQRAKRTVTRRDTRNKMKGASESDEEEEEEESELPTRATKKKEMDPVEEEEEHEFFPAPKIQTDPNREEEEEEAVLSPPPKPSTRKTRRKPIPSQQQPIHSPTNSFDDAEHDQSEDPPATPSPPPSPSPSSESESEHVSYSSDDELAPSPPTKRIQKKKNPTTASLANKTVPKSRAATPAPVTTSLPLHNKYGFTPPRGPKTRSGTTTTATTATATPVPTAKRAAANRLRGRFVKSKGKGKGKEGEMDKESEKESRTGAGEQFKAKLRGKGV</sequence>
<keyword evidence="3" id="KW-1185">Reference proteome</keyword>
<dbReference type="OrthoDB" id="3693236at2759"/>
<feature type="compositionally biased region" description="Polar residues" evidence="1">
    <location>
        <begin position="224"/>
        <end position="233"/>
    </location>
</feature>
<feature type="region of interest" description="Disordered" evidence="1">
    <location>
        <begin position="485"/>
        <end position="512"/>
    </location>
</feature>
<dbReference type="Proteomes" id="UP000800040">
    <property type="component" value="Unassembled WGS sequence"/>
</dbReference>
<reference evidence="2" key="1">
    <citation type="submission" date="2020-01" db="EMBL/GenBank/DDBJ databases">
        <authorList>
            <consortium name="DOE Joint Genome Institute"/>
            <person name="Haridas S."/>
            <person name="Albert R."/>
            <person name="Binder M."/>
            <person name="Bloem J."/>
            <person name="Labutti K."/>
            <person name="Salamov A."/>
            <person name="Andreopoulos B."/>
            <person name="Baker S.E."/>
            <person name="Barry K."/>
            <person name="Bills G."/>
            <person name="Bluhm B.H."/>
            <person name="Cannon C."/>
            <person name="Castanera R."/>
            <person name="Culley D.E."/>
            <person name="Daum C."/>
            <person name="Ezra D."/>
            <person name="Gonzalez J.B."/>
            <person name="Henrissat B."/>
            <person name="Kuo A."/>
            <person name="Liang C."/>
            <person name="Lipzen A."/>
            <person name="Lutzoni F."/>
            <person name="Magnuson J."/>
            <person name="Mondo S."/>
            <person name="Nolan M."/>
            <person name="Ohm R."/>
            <person name="Pangilinan J."/>
            <person name="Park H.-J."/>
            <person name="Ramirez L."/>
            <person name="Alfaro M."/>
            <person name="Sun H."/>
            <person name="Tritt A."/>
            <person name="Yoshinaga Y."/>
            <person name="Zwiers L.-H."/>
            <person name="Turgeon B.G."/>
            <person name="Goodwin S.B."/>
            <person name="Spatafora J.W."/>
            <person name="Crous P.W."/>
            <person name="Grigoriev I.V."/>
        </authorList>
    </citation>
    <scope>NUCLEOTIDE SEQUENCE</scope>
    <source>
        <strain evidence="2">P77</strain>
    </source>
</reference>
<feature type="compositionally biased region" description="Basic and acidic residues" evidence="1">
    <location>
        <begin position="1142"/>
        <end position="1157"/>
    </location>
</feature>
<feature type="compositionally biased region" description="Basic residues" evidence="1">
    <location>
        <begin position="899"/>
        <end position="909"/>
    </location>
</feature>
<feature type="compositionally biased region" description="Low complexity" evidence="1">
    <location>
        <begin position="993"/>
        <end position="1003"/>
    </location>
</feature>
<evidence type="ECO:0000313" key="3">
    <source>
        <dbReference type="Proteomes" id="UP000800040"/>
    </source>
</evidence>
<accession>A0A6A5KKW3</accession>
<feature type="region of interest" description="Disordered" evidence="1">
    <location>
        <begin position="850"/>
        <end position="1173"/>
    </location>
</feature>
<evidence type="ECO:0000256" key="1">
    <source>
        <dbReference type="SAM" id="MobiDB-lite"/>
    </source>
</evidence>
<organism evidence="2 3">
    <name type="scientific">Decorospora gaudefroyi</name>
    <dbReference type="NCBI Taxonomy" id="184978"/>
    <lineage>
        <taxon>Eukaryota</taxon>
        <taxon>Fungi</taxon>
        <taxon>Dikarya</taxon>
        <taxon>Ascomycota</taxon>
        <taxon>Pezizomycotina</taxon>
        <taxon>Dothideomycetes</taxon>
        <taxon>Pleosporomycetidae</taxon>
        <taxon>Pleosporales</taxon>
        <taxon>Pleosporineae</taxon>
        <taxon>Pleosporaceae</taxon>
        <taxon>Decorospora</taxon>
    </lineage>
</organism>
<name>A0A6A5KKW3_9PLEO</name>
<dbReference type="EMBL" id="ML975272">
    <property type="protein sequence ID" value="KAF1836499.1"/>
    <property type="molecule type" value="Genomic_DNA"/>
</dbReference>
<gene>
    <name evidence="2" type="ORF">BDW02DRAFT_615241</name>
</gene>
<feature type="compositionally biased region" description="Basic and acidic residues" evidence="1">
    <location>
        <begin position="697"/>
        <end position="706"/>
    </location>
</feature>
<feature type="compositionally biased region" description="Basic residues" evidence="1">
    <location>
        <begin position="676"/>
        <end position="696"/>
    </location>
</feature>
<feature type="compositionally biased region" description="Low complexity" evidence="1">
    <location>
        <begin position="1103"/>
        <end position="1127"/>
    </location>
</feature>
<feature type="region of interest" description="Disordered" evidence="1">
    <location>
        <begin position="107"/>
        <end position="144"/>
    </location>
</feature>
<feature type="compositionally biased region" description="Basic residues" evidence="1">
    <location>
        <begin position="653"/>
        <end position="664"/>
    </location>
</feature>
<feature type="compositionally biased region" description="Polar residues" evidence="1">
    <location>
        <begin position="629"/>
        <end position="650"/>
    </location>
</feature>
<feature type="region of interest" description="Disordered" evidence="1">
    <location>
        <begin position="613"/>
        <end position="789"/>
    </location>
</feature>
<proteinExistence type="predicted"/>
<feature type="compositionally biased region" description="Polar residues" evidence="1">
    <location>
        <begin position="485"/>
        <end position="497"/>
    </location>
</feature>
<evidence type="ECO:0000313" key="2">
    <source>
        <dbReference type="EMBL" id="KAF1836499.1"/>
    </source>
</evidence>
<feature type="compositionally biased region" description="Basic and acidic residues" evidence="1">
    <location>
        <begin position="910"/>
        <end position="922"/>
    </location>
</feature>
<feature type="compositionally biased region" description="Polar residues" evidence="1">
    <location>
        <begin position="752"/>
        <end position="768"/>
    </location>
</feature>
<feature type="compositionally biased region" description="Acidic residues" evidence="1">
    <location>
        <begin position="923"/>
        <end position="934"/>
    </location>
</feature>
<feature type="region of interest" description="Disordered" evidence="1">
    <location>
        <begin position="201"/>
        <end position="239"/>
    </location>
</feature>
<feature type="compositionally biased region" description="Pro residues" evidence="1">
    <location>
        <begin position="1019"/>
        <end position="1029"/>
    </location>
</feature>
<dbReference type="AlphaFoldDB" id="A0A6A5KKW3"/>